<dbReference type="InParanoid" id="G2Q185"/>
<dbReference type="AlphaFoldDB" id="G2Q185"/>
<accession>G2Q185</accession>
<dbReference type="RefSeq" id="XP_003658522.1">
    <property type="nucleotide sequence ID" value="XM_003658474.1"/>
</dbReference>
<keyword evidence="1" id="KW-0812">Transmembrane</keyword>
<proteinExistence type="predicted"/>
<evidence type="ECO:0000256" key="1">
    <source>
        <dbReference type="SAM" id="Phobius"/>
    </source>
</evidence>
<dbReference type="OrthoDB" id="10253390at2759"/>
<dbReference type="HOGENOM" id="CLU_2172810_0_0_1"/>
<reference evidence="2 3" key="1">
    <citation type="journal article" date="2011" name="Nat. Biotechnol.">
        <title>Comparative genomic analysis of the thermophilic biomass-degrading fungi Myceliophthora thermophila and Thielavia terrestris.</title>
        <authorList>
            <person name="Berka R.M."/>
            <person name="Grigoriev I.V."/>
            <person name="Otillar R."/>
            <person name="Salamov A."/>
            <person name="Grimwood J."/>
            <person name="Reid I."/>
            <person name="Ishmael N."/>
            <person name="John T."/>
            <person name="Darmond C."/>
            <person name="Moisan M.-C."/>
            <person name="Henrissat B."/>
            <person name="Coutinho P.M."/>
            <person name="Lombard V."/>
            <person name="Natvig D.O."/>
            <person name="Lindquist E."/>
            <person name="Schmutz J."/>
            <person name="Lucas S."/>
            <person name="Harris P."/>
            <person name="Powlowski J."/>
            <person name="Bellemare A."/>
            <person name="Taylor D."/>
            <person name="Butler G."/>
            <person name="de Vries R.P."/>
            <person name="Allijn I.E."/>
            <person name="van den Brink J."/>
            <person name="Ushinsky S."/>
            <person name="Storms R."/>
            <person name="Powell A.J."/>
            <person name="Paulsen I.T."/>
            <person name="Elbourne L.D.H."/>
            <person name="Baker S.E."/>
            <person name="Magnuson J."/>
            <person name="LaBoissiere S."/>
            <person name="Clutterbuck A.J."/>
            <person name="Martinez D."/>
            <person name="Wogulis M."/>
            <person name="de Leon A.L."/>
            <person name="Rey M.W."/>
            <person name="Tsang A."/>
        </authorList>
    </citation>
    <scope>NUCLEOTIDE SEQUENCE [LARGE SCALE GENOMIC DNA]</scope>
    <source>
        <strain evidence="3">ATCC 42464 / BCRC 31852 / DSM 1799</strain>
    </source>
</reference>
<organism evidence="2 3">
    <name type="scientific">Thermothelomyces thermophilus (strain ATCC 42464 / BCRC 31852 / DSM 1799)</name>
    <name type="common">Sporotrichum thermophile</name>
    <dbReference type="NCBI Taxonomy" id="573729"/>
    <lineage>
        <taxon>Eukaryota</taxon>
        <taxon>Fungi</taxon>
        <taxon>Dikarya</taxon>
        <taxon>Ascomycota</taxon>
        <taxon>Pezizomycotina</taxon>
        <taxon>Sordariomycetes</taxon>
        <taxon>Sordariomycetidae</taxon>
        <taxon>Sordariales</taxon>
        <taxon>Chaetomiaceae</taxon>
        <taxon>Thermothelomyces</taxon>
    </lineage>
</organism>
<name>G2Q185_THET4</name>
<gene>
    <name evidence="2" type="ORF">MYCTH_2294385</name>
</gene>
<dbReference type="EMBL" id="CP003002">
    <property type="protein sequence ID" value="AEO53277.1"/>
    <property type="molecule type" value="Genomic_DNA"/>
</dbReference>
<dbReference type="GeneID" id="11505694"/>
<evidence type="ECO:0000313" key="3">
    <source>
        <dbReference type="Proteomes" id="UP000007322"/>
    </source>
</evidence>
<sequence>MASLGGNTSPPENIISPQVFVAGLAGVVLFTIGFCQLSAKPSERRPRDGGDDEPGIVRSILLFCYSCFLKPHSRTANGGQQGALESFYASQADAVRPALVGDPGSSAKNR</sequence>
<dbReference type="VEuPathDB" id="FungiDB:MYCTH_2294385"/>
<keyword evidence="1" id="KW-0472">Membrane</keyword>
<feature type="transmembrane region" description="Helical" evidence="1">
    <location>
        <begin position="20"/>
        <end position="39"/>
    </location>
</feature>
<dbReference type="Proteomes" id="UP000007322">
    <property type="component" value="Chromosome 1"/>
</dbReference>
<protein>
    <submittedName>
        <fullName evidence="2">Uncharacterized protein</fullName>
    </submittedName>
</protein>
<keyword evidence="1" id="KW-1133">Transmembrane helix</keyword>
<dbReference type="KEGG" id="mtm:MYCTH_2294385"/>
<evidence type="ECO:0000313" key="2">
    <source>
        <dbReference type="EMBL" id="AEO53277.1"/>
    </source>
</evidence>
<dbReference type="STRING" id="573729.G2Q185"/>
<keyword evidence="3" id="KW-1185">Reference proteome</keyword>